<feature type="transmembrane region" description="Helical" evidence="7">
    <location>
        <begin position="25"/>
        <end position="43"/>
    </location>
</feature>
<comment type="subcellular location">
    <subcellularLocation>
        <location evidence="1 7">Cell membrane</location>
        <topology evidence="1 7">Multi-pass membrane protein</topology>
    </subcellularLocation>
</comment>
<evidence type="ECO:0000313" key="9">
    <source>
        <dbReference type="EMBL" id="SHH67008.1"/>
    </source>
</evidence>
<keyword evidence="4 7" id="KW-0812">Transmembrane</keyword>
<dbReference type="STRING" id="1121316.SAMN02745207_01931"/>
<dbReference type="GO" id="GO:0005886">
    <property type="term" value="C:plasma membrane"/>
    <property type="evidence" value="ECO:0007669"/>
    <property type="project" value="UniProtKB-SubCell"/>
</dbReference>
<dbReference type="EMBL" id="FQXM01000009">
    <property type="protein sequence ID" value="SHH67008.1"/>
    <property type="molecule type" value="Genomic_DNA"/>
</dbReference>
<keyword evidence="10" id="KW-1185">Reference proteome</keyword>
<feature type="transmembrane region" description="Helical" evidence="7">
    <location>
        <begin position="93"/>
        <end position="114"/>
    </location>
</feature>
<evidence type="ECO:0000256" key="3">
    <source>
        <dbReference type="ARBA" id="ARBA00022475"/>
    </source>
</evidence>
<feature type="transmembrane region" description="Helical" evidence="7">
    <location>
        <begin position="194"/>
        <end position="214"/>
    </location>
</feature>
<keyword evidence="3" id="KW-1003">Cell membrane</keyword>
<keyword evidence="6 7" id="KW-0472">Membrane</keyword>
<proteinExistence type="inferred from homology"/>
<protein>
    <submittedName>
        <fullName evidence="9">Carbohydrate ABC transporter membrane protein 1, CUT1 family (TC 3.A.1.1.-)</fullName>
    </submittedName>
</protein>
<accession>A0A1M5UVV5</accession>
<keyword evidence="5 7" id="KW-1133">Transmembrane helix</keyword>
<evidence type="ECO:0000256" key="5">
    <source>
        <dbReference type="ARBA" id="ARBA00022989"/>
    </source>
</evidence>
<comment type="similarity">
    <text evidence="7">Belongs to the binding-protein-dependent transport system permease family.</text>
</comment>
<name>A0A1M5UVV5_9CLOT</name>
<dbReference type="Pfam" id="PF00528">
    <property type="entry name" value="BPD_transp_1"/>
    <property type="match status" value="1"/>
</dbReference>
<evidence type="ECO:0000256" key="1">
    <source>
        <dbReference type="ARBA" id="ARBA00004651"/>
    </source>
</evidence>
<dbReference type="InterPro" id="IPR035906">
    <property type="entry name" value="MetI-like_sf"/>
</dbReference>
<dbReference type="OrthoDB" id="2637002at2"/>
<feature type="transmembrane region" description="Helical" evidence="7">
    <location>
        <begin position="226"/>
        <end position="249"/>
    </location>
</feature>
<organism evidence="9 10">
    <name type="scientific">Clostridium grantii DSM 8605</name>
    <dbReference type="NCBI Taxonomy" id="1121316"/>
    <lineage>
        <taxon>Bacteria</taxon>
        <taxon>Bacillati</taxon>
        <taxon>Bacillota</taxon>
        <taxon>Clostridia</taxon>
        <taxon>Eubacteriales</taxon>
        <taxon>Clostridiaceae</taxon>
        <taxon>Clostridium</taxon>
    </lineage>
</organism>
<sequence length="320" mass="36053">MKKDKQKQKTKLGFKDAISALKADWQIYVLLLPLVIWFLLFMYKPMYGLIISFKDYSLFKGIEASPWVGLDNFKELLFGAGSTYFWRAFKNTFLISFYGLIFGFPAPIILALMFNEVKDGIYRRGIQTLLYLPHFISEVIIAGIVIAFLQPQTGIINILLVKVGILEQGIYFLVKPEYFRSIYILSGMWKETGFASIVFFAALSGISPALYEAAKVDGATRIQQMLNVSIPGIAPTIIIMLIIRIGQLLSVGYERVLLLYQPVTYETADILNTYIYRLGLTGSTDFSLATAAVFFNAIIGFVLVRTANSISRKVSETALW</sequence>
<evidence type="ECO:0000256" key="4">
    <source>
        <dbReference type="ARBA" id="ARBA00022692"/>
    </source>
</evidence>
<reference evidence="9 10" key="1">
    <citation type="submission" date="2016-11" db="EMBL/GenBank/DDBJ databases">
        <authorList>
            <person name="Jaros S."/>
            <person name="Januszkiewicz K."/>
            <person name="Wedrychowicz H."/>
        </authorList>
    </citation>
    <scope>NUCLEOTIDE SEQUENCE [LARGE SCALE GENOMIC DNA]</scope>
    <source>
        <strain evidence="9 10">DSM 8605</strain>
    </source>
</reference>
<dbReference type="InterPro" id="IPR050809">
    <property type="entry name" value="UgpAE/MalFG_permease"/>
</dbReference>
<evidence type="ECO:0000256" key="2">
    <source>
        <dbReference type="ARBA" id="ARBA00022448"/>
    </source>
</evidence>
<evidence type="ECO:0000256" key="6">
    <source>
        <dbReference type="ARBA" id="ARBA00023136"/>
    </source>
</evidence>
<dbReference type="RefSeq" id="WP_073338229.1">
    <property type="nucleotide sequence ID" value="NZ_FQXM01000009.1"/>
</dbReference>
<dbReference type="PANTHER" id="PTHR43227">
    <property type="entry name" value="BLL4140 PROTEIN"/>
    <property type="match status" value="1"/>
</dbReference>
<dbReference type="GO" id="GO:0055085">
    <property type="term" value="P:transmembrane transport"/>
    <property type="evidence" value="ECO:0007669"/>
    <property type="project" value="InterPro"/>
</dbReference>
<dbReference type="PANTHER" id="PTHR43227:SF11">
    <property type="entry name" value="BLL4140 PROTEIN"/>
    <property type="match status" value="1"/>
</dbReference>
<dbReference type="SUPFAM" id="SSF161098">
    <property type="entry name" value="MetI-like"/>
    <property type="match status" value="1"/>
</dbReference>
<feature type="transmembrane region" description="Helical" evidence="7">
    <location>
        <begin position="286"/>
        <end position="304"/>
    </location>
</feature>
<evidence type="ECO:0000313" key="10">
    <source>
        <dbReference type="Proteomes" id="UP000184447"/>
    </source>
</evidence>
<evidence type="ECO:0000259" key="8">
    <source>
        <dbReference type="PROSITE" id="PS50928"/>
    </source>
</evidence>
<feature type="transmembrane region" description="Helical" evidence="7">
    <location>
        <begin position="126"/>
        <end position="149"/>
    </location>
</feature>
<dbReference type="AlphaFoldDB" id="A0A1M5UVV5"/>
<gene>
    <name evidence="9" type="ORF">SAMN02745207_01931</name>
</gene>
<dbReference type="Proteomes" id="UP000184447">
    <property type="component" value="Unassembled WGS sequence"/>
</dbReference>
<dbReference type="CDD" id="cd06261">
    <property type="entry name" value="TM_PBP2"/>
    <property type="match status" value="1"/>
</dbReference>
<keyword evidence="2 7" id="KW-0813">Transport</keyword>
<feature type="domain" description="ABC transmembrane type-1" evidence="8">
    <location>
        <begin position="89"/>
        <end position="307"/>
    </location>
</feature>
<evidence type="ECO:0000256" key="7">
    <source>
        <dbReference type="RuleBase" id="RU363032"/>
    </source>
</evidence>
<dbReference type="PROSITE" id="PS50928">
    <property type="entry name" value="ABC_TM1"/>
    <property type="match status" value="1"/>
</dbReference>
<dbReference type="Gene3D" id="1.10.3720.10">
    <property type="entry name" value="MetI-like"/>
    <property type="match status" value="1"/>
</dbReference>
<dbReference type="InterPro" id="IPR000515">
    <property type="entry name" value="MetI-like"/>
</dbReference>